<comment type="function">
    <text evidence="3">Specifically catalyzes the cleavage of the D-lactyl ether substituent of MurNAc 6-phosphate, producing GlcNAc 6-phosphate and D-lactate.</text>
</comment>
<dbReference type="InterPro" id="IPR001347">
    <property type="entry name" value="SIS_dom"/>
</dbReference>
<dbReference type="InterPro" id="IPR005488">
    <property type="entry name" value="Etherase_MurQ"/>
</dbReference>
<dbReference type="InterPro" id="IPR040190">
    <property type="entry name" value="MURQ/GCKR"/>
</dbReference>
<dbReference type="FunFam" id="3.40.50.10490:FF:000014">
    <property type="entry name" value="N-acetylmuramic acid 6-phosphate etherase"/>
    <property type="match status" value="1"/>
</dbReference>
<keyword evidence="1 3" id="KW-0456">Lyase</keyword>
<comment type="pathway">
    <text evidence="3">Amino-sugar metabolism; N-acetylmuramate degradation.</text>
</comment>
<dbReference type="GO" id="GO:0009254">
    <property type="term" value="P:peptidoglycan turnover"/>
    <property type="evidence" value="ECO:0007669"/>
    <property type="project" value="TreeGrafter"/>
</dbReference>
<name>A0A0H3U8E0_9BACT</name>
<evidence type="ECO:0000256" key="3">
    <source>
        <dbReference type="HAMAP-Rule" id="MF_00068"/>
    </source>
</evidence>
<dbReference type="PANTHER" id="PTHR10088">
    <property type="entry name" value="GLUCOKINASE REGULATORY PROTEIN"/>
    <property type="match status" value="1"/>
</dbReference>
<dbReference type="NCBIfam" id="TIGR00274">
    <property type="entry name" value="N-acetylmuramic acid 6-phosphate etherase"/>
    <property type="match status" value="1"/>
</dbReference>
<dbReference type="GO" id="GO:0016803">
    <property type="term" value="F:ether hydrolase activity"/>
    <property type="evidence" value="ECO:0007669"/>
    <property type="project" value="TreeGrafter"/>
</dbReference>
<keyword evidence="2 3" id="KW-0119">Carbohydrate metabolism</keyword>
<dbReference type="GO" id="GO:0097367">
    <property type="term" value="F:carbohydrate derivative binding"/>
    <property type="evidence" value="ECO:0007669"/>
    <property type="project" value="InterPro"/>
</dbReference>
<dbReference type="NCBIfam" id="NF003915">
    <property type="entry name" value="PRK05441.1"/>
    <property type="match status" value="1"/>
</dbReference>
<dbReference type="GO" id="GO:0046348">
    <property type="term" value="P:amino sugar catabolic process"/>
    <property type="evidence" value="ECO:0007669"/>
    <property type="project" value="InterPro"/>
</dbReference>
<dbReference type="PROSITE" id="PS51464">
    <property type="entry name" value="SIS"/>
    <property type="match status" value="1"/>
</dbReference>
<proteinExistence type="inferred from homology"/>
<dbReference type="Gene3D" id="3.40.50.10490">
    <property type="entry name" value="Glucose-6-phosphate isomerase like protein, domain 1"/>
    <property type="match status" value="1"/>
</dbReference>
<dbReference type="NCBIfam" id="NF009222">
    <property type="entry name" value="PRK12570.1"/>
    <property type="match status" value="1"/>
</dbReference>
<dbReference type="InterPro" id="IPR046348">
    <property type="entry name" value="SIS_dom_sf"/>
</dbReference>
<dbReference type="Gene3D" id="1.10.8.1080">
    <property type="match status" value="1"/>
</dbReference>
<evidence type="ECO:0000256" key="1">
    <source>
        <dbReference type="ARBA" id="ARBA00023239"/>
    </source>
</evidence>
<evidence type="ECO:0000313" key="5">
    <source>
        <dbReference type="EMBL" id="AIF26899.1"/>
    </source>
</evidence>
<evidence type="ECO:0000256" key="2">
    <source>
        <dbReference type="ARBA" id="ARBA00023277"/>
    </source>
</evidence>
<accession>A0A0H3U8E0</accession>
<dbReference type="PANTHER" id="PTHR10088:SF4">
    <property type="entry name" value="GLUCOKINASE REGULATORY PROTEIN"/>
    <property type="match status" value="1"/>
</dbReference>
<feature type="active site" evidence="3">
    <location>
        <position position="117"/>
    </location>
</feature>
<gene>
    <name evidence="3" type="primary">murQ</name>
</gene>
<dbReference type="EC" id="4.2.1.126" evidence="3"/>
<protein>
    <recommendedName>
        <fullName evidence="3">N-acetylmuramic acid 6-phosphate etherase</fullName>
        <shortName evidence="3">MurNAc-6-P etherase</shortName>
        <ecNumber evidence="3">4.2.1.126</ecNumber>
    </recommendedName>
    <alternativeName>
        <fullName evidence="3">N-acetylmuramic acid 6-phosphate hydrolase</fullName>
    </alternativeName>
    <alternativeName>
        <fullName evidence="3">N-acetylmuramic acid 6-phosphate lyase</fullName>
    </alternativeName>
</protein>
<reference evidence="5" key="1">
    <citation type="submission" date="2013-08" db="EMBL/GenBank/DDBJ databases">
        <title>Comparison of modified E. coli strains.</title>
        <authorList>
            <person name="Juergensen J."/>
            <person name="Bonge A."/>
            <person name="Streit W.R."/>
        </authorList>
    </citation>
    <scope>NUCLEOTIDE SEQUENCE</scope>
</reference>
<organism evidence="5">
    <name type="scientific">uncultured bacterium fosmid pJB148G3</name>
    <dbReference type="NCBI Taxonomy" id="1478052"/>
    <lineage>
        <taxon>Bacteria</taxon>
        <taxon>environmental samples</taxon>
    </lineage>
</organism>
<comment type="miscellaneous">
    <text evidence="3">A lyase-type mechanism (elimination/hydration) is suggested for the cleavage of the lactyl ether bond of MurNAc 6-phosphate, with the formation of an alpha,beta-unsaturated aldehyde intermediate with (E)-stereochemistry, followed by the syn addition of water to give product.</text>
</comment>
<dbReference type="SUPFAM" id="SSF53697">
    <property type="entry name" value="SIS domain"/>
    <property type="match status" value="1"/>
</dbReference>
<sequence>MSIEAVSSLHTEQRNPNTIGFSKLSTLEMVEKINQEDMTVAQKVREVLPKVAEAVDLIVPRMRQGGRLVYVGCGTSGRLGYMDAAECAPTYGVAYDRVMCVMAGGKNAVFRPQENLEDSMDAAVEDLKANNLSPLDTVVAAAASGRTPYCIGALDYARSIGAGAVCVVCNPNSEMGEHAEVAIEVDTCCETIMGSTRMKAGTAQKMVMNMLSTIVMVQLGRAYDNLMIRMTAKNGKISNRIVRVFKEATGEADMAKIQEWMNAGGGHLDVAIAMYKSGKSKDEVEAVFAQTEDFYQALKLLDAE</sequence>
<comment type="subunit">
    <text evidence="3">Homodimer.</text>
</comment>
<dbReference type="GO" id="GO:0097173">
    <property type="term" value="P:N-acetylmuramic acid catabolic process"/>
    <property type="evidence" value="ECO:0007669"/>
    <property type="project" value="UniProtKB-UniPathway"/>
</dbReference>
<evidence type="ECO:0000259" key="4">
    <source>
        <dbReference type="PROSITE" id="PS51464"/>
    </source>
</evidence>
<dbReference type="Pfam" id="PF22645">
    <property type="entry name" value="GKRP_SIS_N"/>
    <property type="match status" value="1"/>
</dbReference>
<comment type="similarity">
    <text evidence="3">Belongs to the GCKR-like family. MurNAc-6-P etherase subfamily.</text>
</comment>
<dbReference type="UniPathway" id="UPA00342"/>
<comment type="catalytic activity">
    <reaction evidence="3">
        <text>N-acetyl-D-muramate 6-phosphate + H2O = N-acetyl-D-glucosamine 6-phosphate + (R)-lactate</text>
        <dbReference type="Rhea" id="RHEA:26410"/>
        <dbReference type="ChEBI" id="CHEBI:15377"/>
        <dbReference type="ChEBI" id="CHEBI:16004"/>
        <dbReference type="ChEBI" id="CHEBI:57513"/>
        <dbReference type="ChEBI" id="CHEBI:58722"/>
        <dbReference type="EC" id="4.2.1.126"/>
    </reaction>
</comment>
<dbReference type="AlphaFoldDB" id="A0A0H3U8E0"/>
<dbReference type="EMBL" id="KF540250">
    <property type="protein sequence ID" value="AIF26899.1"/>
    <property type="molecule type" value="Genomic_DNA"/>
</dbReference>
<dbReference type="HAMAP" id="MF_00068">
    <property type="entry name" value="MurQ"/>
    <property type="match status" value="1"/>
</dbReference>
<feature type="active site" description="Proton donor" evidence="3">
    <location>
        <position position="86"/>
    </location>
</feature>
<dbReference type="CDD" id="cd05007">
    <property type="entry name" value="SIS_Etherase"/>
    <property type="match status" value="1"/>
</dbReference>
<feature type="domain" description="SIS" evidence="4">
    <location>
        <begin position="58"/>
        <end position="221"/>
    </location>
</feature>
<dbReference type="GO" id="GO:0016835">
    <property type="term" value="F:carbon-oxygen lyase activity"/>
    <property type="evidence" value="ECO:0007669"/>
    <property type="project" value="UniProtKB-UniRule"/>
</dbReference>